<keyword evidence="4 7" id="KW-0378">Hydrolase</keyword>
<evidence type="ECO:0000256" key="2">
    <source>
        <dbReference type="ARBA" id="ARBA00022490"/>
    </source>
</evidence>
<dbReference type="CDD" id="cd07016">
    <property type="entry name" value="S14_ClpP_1"/>
    <property type="match status" value="1"/>
</dbReference>
<evidence type="ECO:0000313" key="7">
    <source>
        <dbReference type="EMBL" id="VVE51660.1"/>
    </source>
</evidence>
<dbReference type="PANTHER" id="PTHR10381">
    <property type="entry name" value="ATP-DEPENDENT CLP PROTEASE PROTEOLYTIC SUBUNIT"/>
    <property type="match status" value="1"/>
</dbReference>
<keyword evidence="3 7" id="KW-0645">Protease</keyword>
<dbReference type="PRINTS" id="PR00127">
    <property type="entry name" value="CLPPROTEASEP"/>
</dbReference>
<keyword evidence="5" id="KW-0720">Serine protease</keyword>
<protein>
    <recommendedName>
        <fullName evidence="6">ATP-dependent Clp protease proteolytic subunit</fullName>
    </recommendedName>
</protein>
<dbReference type="SUPFAM" id="SSF52096">
    <property type="entry name" value="ClpP/crotonase"/>
    <property type="match status" value="1"/>
</dbReference>
<dbReference type="PANTHER" id="PTHR10381:SF70">
    <property type="entry name" value="ATP-DEPENDENT CLP PROTEASE PROTEOLYTIC SUBUNIT"/>
    <property type="match status" value="1"/>
</dbReference>
<dbReference type="Pfam" id="PF00574">
    <property type="entry name" value="CLP_protease"/>
    <property type="match status" value="1"/>
</dbReference>
<dbReference type="InterPro" id="IPR023562">
    <property type="entry name" value="ClpP/TepA"/>
</dbReference>
<keyword evidence="2" id="KW-0963">Cytoplasm</keyword>
<keyword evidence="8" id="KW-1185">Reference proteome</keyword>
<proteinExistence type="inferred from homology"/>
<evidence type="ECO:0000256" key="5">
    <source>
        <dbReference type="ARBA" id="ARBA00022825"/>
    </source>
</evidence>
<dbReference type="RefSeq" id="WP_150587023.1">
    <property type="nucleotide sequence ID" value="NZ_CABPSE010000024.1"/>
</dbReference>
<dbReference type="GO" id="GO:0006515">
    <property type="term" value="P:protein quality control for misfolded or incompletely synthesized proteins"/>
    <property type="evidence" value="ECO:0007669"/>
    <property type="project" value="TreeGrafter"/>
</dbReference>
<evidence type="ECO:0000256" key="1">
    <source>
        <dbReference type="ARBA" id="ARBA00007039"/>
    </source>
</evidence>
<evidence type="ECO:0000256" key="3">
    <source>
        <dbReference type="ARBA" id="ARBA00022670"/>
    </source>
</evidence>
<reference evidence="7 8" key="1">
    <citation type="submission" date="2019-08" db="EMBL/GenBank/DDBJ databases">
        <authorList>
            <person name="Peeters C."/>
        </authorList>
    </citation>
    <scope>NUCLEOTIDE SEQUENCE [LARGE SCALE GENOMIC DNA]</scope>
    <source>
        <strain evidence="7 8">LMG 31111</strain>
    </source>
</reference>
<dbReference type="GO" id="GO:0051117">
    <property type="term" value="F:ATPase binding"/>
    <property type="evidence" value="ECO:0007669"/>
    <property type="project" value="TreeGrafter"/>
</dbReference>
<dbReference type="GO" id="GO:0009368">
    <property type="term" value="C:endopeptidase Clp complex"/>
    <property type="evidence" value="ECO:0007669"/>
    <property type="project" value="TreeGrafter"/>
</dbReference>
<evidence type="ECO:0000313" key="8">
    <source>
        <dbReference type="Proteomes" id="UP000383971"/>
    </source>
</evidence>
<dbReference type="GO" id="GO:0004252">
    <property type="term" value="F:serine-type endopeptidase activity"/>
    <property type="evidence" value="ECO:0007669"/>
    <property type="project" value="InterPro"/>
</dbReference>
<dbReference type="AlphaFoldDB" id="A0A5E4YTU3"/>
<accession>A0A5E4YTU3</accession>
<comment type="similarity">
    <text evidence="1 6">Belongs to the peptidase S14 family.</text>
</comment>
<dbReference type="GO" id="GO:0004176">
    <property type="term" value="F:ATP-dependent peptidase activity"/>
    <property type="evidence" value="ECO:0007669"/>
    <property type="project" value="InterPro"/>
</dbReference>
<sequence>MSLLSLPEINFQRPSAQVQFGIAPKALSQWNSTIQAAETGDEANISILDVIGQDYWTGEGVTSKRIAGALRSIGSNPVTVNVNSPGGDMFEGVAIYNMLREHPGHVTVKVLGMAASAASIIAMAGDTIQIGLPAFFMIHNGWIVAAGNRNELRELADWMEPFDAAMADVYAARTGIQSATIQALMDKETWLGGSASVEQGFADEVLDSDQIKTGGKSQAAAVRRIEAALRASGMSRSDAQGLISNFKSGLRDSVGTGGLSESAASSKAAALLNSLYQPLKG</sequence>
<dbReference type="InterPro" id="IPR001907">
    <property type="entry name" value="ClpP"/>
</dbReference>
<dbReference type="Proteomes" id="UP000383971">
    <property type="component" value="Unassembled WGS sequence"/>
</dbReference>
<name>A0A5E4YTU3_9BURK</name>
<gene>
    <name evidence="7" type="primary">clpP_1</name>
    <name evidence="7" type="ORF">PCO31111_04762</name>
</gene>
<dbReference type="InterPro" id="IPR029045">
    <property type="entry name" value="ClpP/crotonase-like_dom_sf"/>
</dbReference>
<dbReference type="NCBIfam" id="NF045542">
    <property type="entry name" value="Clp_rel_HeadMat"/>
    <property type="match status" value="1"/>
</dbReference>
<dbReference type="EMBL" id="CABPSE010000024">
    <property type="protein sequence ID" value="VVE51660.1"/>
    <property type="molecule type" value="Genomic_DNA"/>
</dbReference>
<organism evidence="7 8">
    <name type="scientific">Pandoraea communis</name>
    <dbReference type="NCBI Taxonomy" id="2508297"/>
    <lineage>
        <taxon>Bacteria</taxon>
        <taxon>Pseudomonadati</taxon>
        <taxon>Pseudomonadota</taxon>
        <taxon>Betaproteobacteria</taxon>
        <taxon>Burkholderiales</taxon>
        <taxon>Burkholderiaceae</taxon>
        <taxon>Pandoraea</taxon>
    </lineage>
</organism>
<evidence type="ECO:0000256" key="4">
    <source>
        <dbReference type="ARBA" id="ARBA00022801"/>
    </source>
</evidence>
<evidence type="ECO:0000256" key="6">
    <source>
        <dbReference type="RuleBase" id="RU003567"/>
    </source>
</evidence>
<dbReference type="Gene3D" id="3.90.226.10">
    <property type="entry name" value="2-enoyl-CoA Hydratase, Chain A, domain 1"/>
    <property type="match status" value="1"/>
</dbReference>